<name>A0A329QQZ1_9ACTN</name>
<dbReference type="PANTHER" id="PTHR35369">
    <property type="entry name" value="BLR3025 PROTEIN-RELATED"/>
    <property type="match status" value="1"/>
</dbReference>
<keyword evidence="7" id="KW-1185">Reference proteome</keyword>
<evidence type="ECO:0000259" key="5">
    <source>
        <dbReference type="PROSITE" id="PS50173"/>
    </source>
</evidence>
<dbReference type="Proteomes" id="UP000250462">
    <property type="component" value="Unassembled WGS sequence"/>
</dbReference>
<dbReference type="InterPro" id="IPR001126">
    <property type="entry name" value="UmuC"/>
</dbReference>
<evidence type="ECO:0000256" key="1">
    <source>
        <dbReference type="ARBA" id="ARBA00010945"/>
    </source>
</evidence>
<protein>
    <submittedName>
        <fullName evidence="6">DNA polymerase Y family protein</fullName>
    </submittedName>
</protein>
<dbReference type="SUPFAM" id="SSF56672">
    <property type="entry name" value="DNA/RNA polymerases"/>
    <property type="match status" value="1"/>
</dbReference>
<feature type="region of interest" description="Disordered" evidence="4">
    <location>
        <begin position="375"/>
        <end position="419"/>
    </location>
</feature>
<dbReference type="CDD" id="cd03468">
    <property type="entry name" value="PolY_like"/>
    <property type="match status" value="1"/>
</dbReference>
<proteinExistence type="inferred from homology"/>
<organism evidence="6 7">
    <name type="scientific">Phytoactinopolyspora halophila</name>
    <dbReference type="NCBI Taxonomy" id="1981511"/>
    <lineage>
        <taxon>Bacteria</taxon>
        <taxon>Bacillati</taxon>
        <taxon>Actinomycetota</taxon>
        <taxon>Actinomycetes</taxon>
        <taxon>Jiangellales</taxon>
        <taxon>Jiangellaceae</taxon>
        <taxon>Phytoactinopolyspora</taxon>
    </lineage>
</organism>
<dbReference type="PANTHER" id="PTHR35369:SF2">
    <property type="entry name" value="BLR3025 PROTEIN"/>
    <property type="match status" value="1"/>
</dbReference>
<dbReference type="AlphaFoldDB" id="A0A329QQZ1"/>
<reference evidence="6 7" key="1">
    <citation type="submission" date="2018-06" db="EMBL/GenBank/DDBJ databases">
        <title>Phytoactinopolyspora halophila sp. nov., a novel halophilic actinomycete isolated from a saline soil in China.</title>
        <authorList>
            <person name="Tang S.-K."/>
        </authorList>
    </citation>
    <scope>NUCLEOTIDE SEQUENCE [LARGE SCALE GENOMIC DNA]</scope>
    <source>
        <strain evidence="6 7">YIM 96934</strain>
    </source>
</reference>
<dbReference type="InterPro" id="IPR043502">
    <property type="entry name" value="DNA/RNA_pol_sf"/>
</dbReference>
<dbReference type="PROSITE" id="PS50173">
    <property type="entry name" value="UMUC"/>
    <property type="match status" value="1"/>
</dbReference>
<dbReference type="Pfam" id="PF00817">
    <property type="entry name" value="IMS"/>
    <property type="match status" value="1"/>
</dbReference>
<gene>
    <name evidence="6" type="ORF">DPM12_12265</name>
</gene>
<dbReference type="EMBL" id="QMIG01000011">
    <property type="protein sequence ID" value="RAW13772.1"/>
    <property type="molecule type" value="Genomic_DNA"/>
</dbReference>
<comment type="caution">
    <text evidence="6">The sequence shown here is derived from an EMBL/GenBank/DDBJ whole genome shotgun (WGS) entry which is preliminary data.</text>
</comment>
<dbReference type="Gene3D" id="1.10.150.20">
    <property type="entry name" value="5' to 3' exonuclease, C-terminal subdomain"/>
    <property type="match status" value="1"/>
</dbReference>
<dbReference type="GO" id="GO:0006281">
    <property type="term" value="P:DNA repair"/>
    <property type="evidence" value="ECO:0007669"/>
    <property type="project" value="InterPro"/>
</dbReference>
<accession>A0A329QQZ1</accession>
<comment type="function">
    <text evidence="3">Poorly processive, error-prone DNA polymerase involved in untargeted mutagenesis. Copies undamaged DNA at stalled replication forks, which arise in vivo from mismatched or misaligned primer ends. These misaligned primers can be extended by PolIV. Exhibits no 3'-5' exonuclease (proofreading) activity. May be involved in translesional synthesis, in conjunction with the beta clamp from PolIII.</text>
</comment>
<keyword evidence="2" id="KW-0227">DNA damage</keyword>
<evidence type="ECO:0000256" key="3">
    <source>
        <dbReference type="ARBA" id="ARBA00025589"/>
    </source>
</evidence>
<sequence>MNAPRVLVVWCPDWPLIAAGTEPSSTAVVVSSGRVAACTAAARTAGVRRGQKLRDAQRYCPDVTVLEEDPEGETRAFEHVLSAIEDLCPRVEVVRPGLAAIPARGPSRYYGGEEAVASRVRDAVLERNFICAVGVADGVFAADLAARTAYDDHDGLCLVPSSKTSEFLAPHPVSALDMPDLAGILTRLGIRTLGDLAALPAHEVLSRFGSAGGTAHRLASGGQARPPAARPTEEDLSVHLDFDPPLDHSEPAVFAAKSLADQMHAKLGERGLACVRVEIEVNTTDGQTRSRLWRHDGLLSSLAVAERVRWQLDAWRTAGQLTGDLTHLLLTPDQVVVDTGRQLALWGQSEVNERVARAATRLQVMLGHAAVTRPQLAGGRGPGEQAARVPWGDSLTTASPANRPWPGRIPRPAPSTVHTQPQPVQVLDASGAHVTVSGRSAVSAPPARLVVSHASRKEELAITGWTGPWPVREYWWERSRHRRYARFQVITDDGRAWLLTVEQGRWWLEAAYT</sequence>
<dbReference type="InterPro" id="IPR043128">
    <property type="entry name" value="Rev_trsase/Diguanyl_cyclase"/>
</dbReference>
<dbReference type="InterPro" id="IPR050356">
    <property type="entry name" value="SulA_CellDiv_inhibitor"/>
</dbReference>
<dbReference type="OrthoDB" id="5244088at2"/>
<comment type="similarity">
    <text evidence="1">Belongs to the DNA polymerase type-Y family.</text>
</comment>
<evidence type="ECO:0000256" key="4">
    <source>
        <dbReference type="SAM" id="MobiDB-lite"/>
    </source>
</evidence>
<dbReference type="Gene3D" id="3.30.70.270">
    <property type="match status" value="1"/>
</dbReference>
<evidence type="ECO:0000256" key="2">
    <source>
        <dbReference type="ARBA" id="ARBA00022763"/>
    </source>
</evidence>
<evidence type="ECO:0000313" key="6">
    <source>
        <dbReference type="EMBL" id="RAW13772.1"/>
    </source>
</evidence>
<dbReference type="Gene3D" id="3.40.1170.60">
    <property type="match status" value="1"/>
</dbReference>
<dbReference type="RefSeq" id="WP_112258615.1">
    <property type="nucleotide sequence ID" value="NZ_QMIG01000011.1"/>
</dbReference>
<feature type="domain" description="UmuC" evidence="5">
    <location>
        <begin position="31"/>
        <end position="176"/>
    </location>
</feature>
<evidence type="ECO:0000313" key="7">
    <source>
        <dbReference type="Proteomes" id="UP000250462"/>
    </source>
</evidence>